<keyword evidence="3" id="KW-1185">Reference proteome</keyword>
<dbReference type="EMBL" id="FUWY01000001">
    <property type="protein sequence ID" value="SJZ40812.1"/>
    <property type="molecule type" value="Genomic_DNA"/>
</dbReference>
<evidence type="ECO:0000313" key="2">
    <source>
        <dbReference type="EMBL" id="SJZ40812.1"/>
    </source>
</evidence>
<protein>
    <recommendedName>
        <fullName evidence="4">Lipoprotein</fullName>
    </recommendedName>
</protein>
<feature type="chain" id="PRO_5012006994" description="Lipoprotein" evidence="1">
    <location>
        <begin position="23"/>
        <end position="429"/>
    </location>
</feature>
<reference evidence="3" key="1">
    <citation type="submission" date="2017-02" db="EMBL/GenBank/DDBJ databases">
        <authorList>
            <person name="Varghese N."/>
            <person name="Submissions S."/>
        </authorList>
    </citation>
    <scope>NUCLEOTIDE SEQUENCE [LARGE SCALE GENOMIC DNA]</scope>
    <source>
        <strain evidence="3">ATCC 25662</strain>
    </source>
</reference>
<keyword evidence="1" id="KW-0732">Signal</keyword>
<dbReference type="STRING" id="118967.SAMN02745191_0499"/>
<evidence type="ECO:0008006" key="4">
    <source>
        <dbReference type="Google" id="ProtNLM"/>
    </source>
</evidence>
<accession>A0A1T4KEG7</accession>
<evidence type="ECO:0000256" key="1">
    <source>
        <dbReference type="SAM" id="SignalP"/>
    </source>
</evidence>
<dbReference type="PROSITE" id="PS51257">
    <property type="entry name" value="PROKAR_LIPOPROTEIN"/>
    <property type="match status" value="1"/>
</dbReference>
<proteinExistence type="predicted"/>
<sequence>MIKKIILFLMCLSLVGCVPVKQEEFTTTTIGFDQADEEAIKKLIYDENYFFPFLLQQKYIYTKFKTNGISVNFYNNAKFDALFNVDGSFNYNFSFQPNEIKLNGKLVATLLTSYSYVPDYYDSHLLAYITIDDNSNYYEFDQNRVELVDYTTKEVVTIDDTIQSFIIELLKEQWNQMMEFRVLCEEFNMYITHIANTEDTLFTKSNLPVQGFVGEWEDNLNGETGIYEPMANIPIIELIKINNDEIKNSSSLSPLESLATVFFYIDESIDYDNPSYDQILGWLFNNSNFENEITLEDFNKILSHSFNLSPATIDYDLILKNGITQDDKSQTYHASIMHGVTSDYSGLIMKEEKPTEAGTAYTIIPYQVTIDALGKSKVTINNIEFRNEKSTEEDIVTYLENNIETLPHWYIEIDNEKQPKLLSAELIAD</sequence>
<dbReference type="AlphaFoldDB" id="A0A1T4KEG7"/>
<dbReference type="RefSeq" id="WP_143254368.1">
    <property type="nucleotide sequence ID" value="NZ_FUWY01000001.1"/>
</dbReference>
<evidence type="ECO:0000313" key="3">
    <source>
        <dbReference type="Proteomes" id="UP000243297"/>
    </source>
</evidence>
<organism evidence="2 3">
    <name type="scientific">Anaerorhabdus furcosa</name>
    <dbReference type="NCBI Taxonomy" id="118967"/>
    <lineage>
        <taxon>Bacteria</taxon>
        <taxon>Bacillati</taxon>
        <taxon>Bacillota</taxon>
        <taxon>Erysipelotrichia</taxon>
        <taxon>Erysipelotrichales</taxon>
        <taxon>Erysipelotrichaceae</taxon>
        <taxon>Anaerorhabdus</taxon>
    </lineage>
</organism>
<feature type="signal peptide" evidence="1">
    <location>
        <begin position="1"/>
        <end position="22"/>
    </location>
</feature>
<gene>
    <name evidence="2" type="ORF">SAMN02745191_0499</name>
</gene>
<name>A0A1T4KEG7_9FIRM</name>
<dbReference type="Proteomes" id="UP000243297">
    <property type="component" value="Unassembled WGS sequence"/>
</dbReference>